<dbReference type="PANTHER" id="PTHR11469">
    <property type="entry name" value="GLUCOSE-6-PHOSPHATE ISOMERASE"/>
    <property type="match status" value="1"/>
</dbReference>
<sequence>MSSEQVNAANLTVTLRATVGDAVSAALRTLRGEGVAAKLAAKDASLWGPQAQSEAAIRLGWVDLARSSRELLPEIERIVARKRAAGLDHVVLAGMGGSSLAPEVIVASRGGELTTLDTTDPHQVRRAMADRLDRTVLVVSSKSGTTVETDSHRRAYEQAFREAGIDPADRVVVVTDPGSPLADLAAEHGYPTVLADPNVGGRYSALTAFGLVPSALAGVDVAALLDEAAALSETLAGDSDNPALELGAALGGFSGHDKIVLAGETPVGMGDWIEQLVAESTGKEGTGLLPVVVESAEAAGFAPGPDAHLVAFDENATPDVPLADTLVAGPLGAQFLAWEYATAVAGRLLGINPFDQPNVQESKDNTKALLEKSLAAGDSDDPLAGGAPLLVDGAVEVHCADAALFADAKDLTEVLQRLVRAVPEAGYLAVMAYLDRYGDASAAALRPMLASLTPCPVTFGWGPRFLHSTGQYHKGGPANGVFLQLTGEVTEDLDVPGRAYSFGRLQLAQALGDFGALGDRGRPAVRLHLRERSAGLARLHEALERVEP</sequence>
<keyword evidence="2" id="KW-0324">Glycolysis</keyword>
<evidence type="ECO:0000313" key="4">
    <source>
        <dbReference type="EMBL" id="GAA3727304.1"/>
    </source>
</evidence>
<protein>
    <submittedName>
        <fullName evidence="4">Glucose-6-phosphate isomerase</fullName>
    </submittedName>
</protein>
<organism evidence="4 5">
    <name type="scientific">Salinactinospora qingdaonensis</name>
    <dbReference type="NCBI Taxonomy" id="702744"/>
    <lineage>
        <taxon>Bacteria</taxon>
        <taxon>Bacillati</taxon>
        <taxon>Actinomycetota</taxon>
        <taxon>Actinomycetes</taxon>
        <taxon>Streptosporangiales</taxon>
        <taxon>Nocardiopsidaceae</taxon>
        <taxon>Salinactinospora</taxon>
    </lineage>
</organism>
<dbReference type="PROSITE" id="PS51463">
    <property type="entry name" value="P_GLUCOSE_ISOMERASE_3"/>
    <property type="match status" value="2"/>
</dbReference>
<gene>
    <name evidence="4" type="ORF">GCM10022402_04950</name>
</gene>
<evidence type="ECO:0000313" key="5">
    <source>
        <dbReference type="Proteomes" id="UP001500908"/>
    </source>
</evidence>
<dbReference type="SUPFAM" id="SSF53697">
    <property type="entry name" value="SIS domain"/>
    <property type="match status" value="1"/>
</dbReference>
<dbReference type="InterPro" id="IPR046348">
    <property type="entry name" value="SIS_dom_sf"/>
</dbReference>
<dbReference type="RefSeq" id="WP_344966823.1">
    <property type="nucleotide sequence ID" value="NZ_BAABDD010000002.1"/>
</dbReference>
<keyword evidence="3 4" id="KW-0413">Isomerase</keyword>
<keyword evidence="1" id="KW-0312">Gluconeogenesis</keyword>
<evidence type="ECO:0000256" key="3">
    <source>
        <dbReference type="ARBA" id="ARBA00023235"/>
    </source>
</evidence>
<name>A0ABP7F308_9ACTN</name>
<dbReference type="EMBL" id="BAABDD010000002">
    <property type="protein sequence ID" value="GAA3727304.1"/>
    <property type="molecule type" value="Genomic_DNA"/>
</dbReference>
<dbReference type="Pfam" id="PF00342">
    <property type="entry name" value="PGI"/>
    <property type="match status" value="1"/>
</dbReference>
<dbReference type="GO" id="GO:0016853">
    <property type="term" value="F:isomerase activity"/>
    <property type="evidence" value="ECO:0007669"/>
    <property type="project" value="UniProtKB-KW"/>
</dbReference>
<evidence type="ECO:0000256" key="1">
    <source>
        <dbReference type="ARBA" id="ARBA00022432"/>
    </source>
</evidence>
<proteinExistence type="predicted"/>
<dbReference type="Proteomes" id="UP001500908">
    <property type="component" value="Unassembled WGS sequence"/>
</dbReference>
<dbReference type="InterPro" id="IPR001672">
    <property type="entry name" value="G6P_Isomerase"/>
</dbReference>
<accession>A0ABP7F308</accession>
<dbReference type="PANTHER" id="PTHR11469:SF1">
    <property type="entry name" value="GLUCOSE-6-PHOSPHATE ISOMERASE"/>
    <property type="match status" value="1"/>
</dbReference>
<evidence type="ECO:0000256" key="2">
    <source>
        <dbReference type="ARBA" id="ARBA00023152"/>
    </source>
</evidence>
<reference evidence="5" key="1">
    <citation type="journal article" date="2019" name="Int. J. Syst. Evol. Microbiol.">
        <title>The Global Catalogue of Microorganisms (GCM) 10K type strain sequencing project: providing services to taxonomists for standard genome sequencing and annotation.</title>
        <authorList>
            <consortium name="The Broad Institute Genomics Platform"/>
            <consortium name="The Broad Institute Genome Sequencing Center for Infectious Disease"/>
            <person name="Wu L."/>
            <person name="Ma J."/>
        </authorList>
    </citation>
    <scope>NUCLEOTIDE SEQUENCE [LARGE SCALE GENOMIC DNA]</scope>
    <source>
        <strain evidence="5">JCM 17137</strain>
    </source>
</reference>
<keyword evidence="5" id="KW-1185">Reference proteome</keyword>
<comment type="caution">
    <text evidence="4">The sequence shown here is derived from an EMBL/GenBank/DDBJ whole genome shotgun (WGS) entry which is preliminary data.</text>
</comment>
<dbReference type="Gene3D" id="3.40.50.10490">
    <property type="entry name" value="Glucose-6-phosphate isomerase like protein, domain 1"/>
    <property type="match status" value="2"/>
</dbReference>